<feature type="region of interest" description="Disordered" evidence="1">
    <location>
        <begin position="371"/>
        <end position="405"/>
    </location>
</feature>
<dbReference type="OrthoDB" id="5570013at2759"/>
<dbReference type="AlphaFoldDB" id="A0A5C2S3K3"/>
<evidence type="ECO:0000256" key="1">
    <source>
        <dbReference type="SAM" id="MobiDB-lite"/>
    </source>
</evidence>
<protein>
    <submittedName>
        <fullName evidence="2">Uncharacterized protein</fullName>
    </submittedName>
</protein>
<accession>A0A5C2S3K3</accession>
<sequence>MITKPPPDVTTDAPGTASAPPPPPYTEAPKDGEAITWTAEPRHFVLGERRAHTSLAFPMAAEELFFVAKGEHSRGDFEISLTGDRGPDIAVVDVDVMYHQEHALDEVTVCHLRPEDGKEGLGIYTRHDWQATHHGFDSSLHFRIHLRFPALAPGHTPFIVNQLTTDLPAFTHHFRCLGSGMTFRRVKLESSICTIEGETLAGEEVTLISTNSQVRGNFTVSKLLDIKTSNAPIIIRASLVNKESELTEMAIRTSNARIEAQVALESTGPDYSGGSFRVAAQTTNAPTLVVFKRHPVDAVLDAIIQTTNAPARVTMHPAFEGRFELRSSPYLFPSIHELSTVTDPAGRGRVRELERYDGKGDVHGRVWWKQPQPEVPAAGTEDLATGPGAGRLSVETTNSPIDVSL</sequence>
<dbReference type="STRING" id="1328759.A0A5C2S3K3"/>
<name>A0A5C2S3K3_9APHY</name>
<keyword evidence="3" id="KW-1185">Reference proteome</keyword>
<feature type="region of interest" description="Disordered" evidence="1">
    <location>
        <begin position="1"/>
        <end position="31"/>
    </location>
</feature>
<evidence type="ECO:0000313" key="3">
    <source>
        <dbReference type="Proteomes" id="UP000313359"/>
    </source>
</evidence>
<dbReference type="Proteomes" id="UP000313359">
    <property type="component" value="Unassembled WGS sequence"/>
</dbReference>
<proteinExistence type="predicted"/>
<dbReference type="EMBL" id="ML122281">
    <property type="protein sequence ID" value="RPD57429.1"/>
    <property type="molecule type" value="Genomic_DNA"/>
</dbReference>
<reference evidence="2" key="1">
    <citation type="journal article" date="2018" name="Genome Biol. Evol.">
        <title>Genomics and development of Lentinus tigrinus, a white-rot wood-decaying mushroom with dimorphic fruiting bodies.</title>
        <authorList>
            <person name="Wu B."/>
            <person name="Xu Z."/>
            <person name="Knudson A."/>
            <person name="Carlson A."/>
            <person name="Chen N."/>
            <person name="Kovaka S."/>
            <person name="LaButti K."/>
            <person name="Lipzen A."/>
            <person name="Pennachio C."/>
            <person name="Riley R."/>
            <person name="Schakwitz W."/>
            <person name="Umezawa K."/>
            <person name="Ohm R.A."/>
            <person name="Grigoriev I.V."/>
            <person name="Nagy L.G."/>
            <person name="Gibbons J."/>
            <person name="Hibbett D."/>
        </authorList>
    </citation>
    <scope>NUCLEOTIDE SEQUENCE [LARGE SCALE GENOMIC DNA]</scope>
    <source>
        <strain evidence="2">ALCF2SS1-6</strain>
    </source>
</reference>
<organism evidence="2 3">
    <name type="scientific">Lentinus tigrinus ALCF2SS1-6</name>
    <dbReference type="NCBI Taxonomy" id="1328759"/>
    <lineage>
        <taxon>Eukaryota</taxon>
        <taxon>Fungi</taxon>
        <taxon>Dikarya</taxon>
        <taxon>Basidiomycota</taxon>
        <taxon>Agaricomycotina</taxon>
        <taxon>Agaricomycetes</taxon>
        <taxon>Polyporales</taxon>
        <taxon>Polyporaceae</taxon>
        <taxon>Lentinus</taxon>
    </lineage>
</organism>
<gene>
    <name evidence="2" type="ORF">L227DRAFT_613737</name>
</gene>
<feature type="compositionally biased region" description="Polar residues" evidence="1">
    <location>
        <begin position="394"/>
        <end position="405"/>
    </location>
</feature>
<evidence type="ECO:0000313" key="2">
    <source>
        <dbReference type="EMBL" id="RPD57429.1"/>
    </source>
</evidence>